<dbReference type="Proteomes" id="UP001498398">
    <property type="component" value="Unassembled WGS sequence"/>
</dbReference>
<name>A0ABR1IUG2_9AGAR</name>
<comment type="caution">
    <text evidence="1">The sequence shown here is derived from an EMBL/GenBank/DDBJ whole genome shotgun (WGS) entry which is preliminary data.</text>
</comment>
<evidence type="ECO:0000313" key="2">
    <source>
        <dbReference type="Proteomes" id="UP001498398"/>
    </source>
</evidence>
<protein>
    <submittedName>
        <fullName evidence="1">Uncharacterized protein</fullName>
    </submittedName>
</protein>
<gene>
    <name evidence="1" type="ORF">VKT23_016530</name>
</gene>
<keyword evidence="2" id="KW-1185">Reference proteome</keyword>
<evidence type="ECO:0000313" key="1">
    <source>
        <dbReference type="EMBL" id="KAK7441537.1"/>
    </source>
</evidence>
<organism evidence="1 2">
    <name type="scientific">Marasmiellus scandens</name>
    <dbReference type="NCBI Taxonomy" id="2682957"/>
    <lineage>
        <taxon>Eukaryota</taxon>
        <taxon>Fungi</taxon>
        <taxon>Dikarya</taxon>
        <taxon>Basidiomycota</taxon>
        <taxon>Agaricomycotina</taxon>
        <taxon>Agaricomycetes</taxon>
        <taxon>Agaricomycetidae</taxon>
        <taxon>Agaricales</taxon>
        <taxon>Marasmiineae</taxon>
        <taxon>Omphalotaceae</taxon>
        <taxon>Marasmiellus</taxon>
    </lineage>
</organism>
<reference evidence="1 2" key="1">
    <citation type="submission" date="2024-01" db="EMBL/GenBank/DDBJ databases">
        <title>A draft genome for the cacao thread blight pathogen Marasmiellus scandens.</title>
        <authorList>
            <person name="Baruah I.K."/>
            <person name="Leung J."/>
            <person name="Bukari Y."/>
            <person name="Amoako-Attah I."/>
            <person name="Meinhardt L.W."/>
            <person name="Bailey B.A."/>
            <person name="Cohen S.P."/>
        </authorList>
    </citation>
    <scope>NUCLEOTIDE SEQUENCE [LARGE SCALE GENOMIC DNA]</scope>
    <source>
        <strain evidence="1 2">GH-19</strain>
    </source>
</reference>
<sequence>MNVRFSRDHVQNYLHSSTQKLSDSPLKFLFKIADGGHSLVAITLEYEEFSSPDDPTLVRAKVLCKSFETRRVSAISIHITIPDDEVIDVQPKERIDSVMISSSGEIIIKEDDDGKHYSEHYCLLVC</sequence>
<accession>A0ABR1IUG2</accession>
<proteinExistence type="predicted"/>
<dbReference type="EMBL" id="JBANRG010000062">
    <property type="protein sequence ID" value="KAK7441537.1"/>
    <property type="molecule type" value="Genomic_DNA"/>
</dbReference>